<dbReference type="EMBL" id="NMUH01004414">
    <property type="protein sequence ID" value="MQM09582.1"/>
    <property type="molecule type" value="Genomic_DNA"/>
</dbReference>
<dbReference type="InterPro" id="IPR000863">
    <property type="entry name" value="Sulfotransferase_dom"/>
</dbReference>
<evidence type="ECO:0000313" key="5">
    <source>
        <dbReference type="EMBL" id="MQM09582.1"/>
    </source>
</evidence>
<organism evidence="5 6">
    <name type="scientific">Colocasia esculenta</name>
    <name type="common">Wild taro</name>
    <name type="synonym">Arum esculentum</name>
    <dbReference type="NCBI Taxonomy" id="4460"/>
    <lineage>
        <taxon>Eukaryota</taxon>
        <taxon>Viridiplantae</taxon>
        <taxon>Streptophyta</taxon>
        <taxon>Embryophyta</taxon>
        <taxon>Tracheophyta</taxon>
        <taxon>Spermatophyta</taxon>
        <taxon>Magnoliopsida</taxon>
        <taxon>Liliopsida</taxon>
        <taxon>Araceae</taxon>
        <taxon>Aroideae</taxon>
        <taxon>Colocasieae</taxon>
        <taxon>Colocasia</taxon>
    </lineage>
</organism>
<feature type="region of interest" description="Disordered" evidence="3">
    <location>
        <begin position="13"/>
        <end position="63"/>
    </location>
</feature>
<dbReference type="Gene3D" id="3.40.50.300">
    <property type="entry name" value="P-loop containing nucleotide triphosphate hydrolases"/>
    <property type="match status" value="2"/>
</dbReference>
<dbReference type="InterPro" id="IPR027417">
    <property type="entry name" value="P-loop_NTPase"/>
</dbReference>
<sequence length="661" mass="74976">ERLHTTDRGYWSKASWGLLGGSGSGPSEESFHSHSDRPMAPAGEEGREEEANPGGNPTFPTEEHRSKVICQHGGFWVLPFWLPGTLAAQRRLVTRPDDIFIATCPKSGTTWLKALVFSVAHRHLHRPSDPRHPLRNTSPHDCVPFLEEVFATDPDPNLEALPSPRIWSVHTPYSALPAAVRDSGCRIVYVTRDPKDVCVSLFYMAKTVEYYAAKIPLTMDKFFGLFCQGIHLYGPIWEHALEYWNESLRRPGEVLFLAYEEMKKDPLRSLRKLAEFLGRPFSAEEEREGLVEEISELCSFRSLTGLAVNKEGLLERFTSIPLPRNSFFRRGEVGDWRNHLSPEMAARLDKITEEKLRGTGNHRMGLTQHDGFWIPNFWLQGMLVARSRYAARPDDIFVASTHKSGTTWLKALVISITQRRSHSPRDPRHPLRTANPHDCIPFLEEIFTADEDPDVDGLPSPRIWSVHTPYSALPESARSSGCRIVYIIRDPKDVFVSYFRFAHAVAKASKVAPVNMDEAFELFCTGVYPFGPIWEHALEYWNESLRRPDKVLFLQYEMMKGEPLGAVNRLAAFLGCPFSVEEEKEGLVEEISELCSFQSLSSLEVNKEGDLETLKSVSVPRRSFFRVGQVGDWKNHLSPAMAERLDMITEEKLRGTGLKLS</sequence>
<evidence type="ECO:0000256" key="3">
    <source>
        <dbReference type="SAM" id="MobiDB-lite"/>
    </source>
</evidence>
<evidence type="ECO:0000256" key="1">
    <source>
        <dbReference type="ARBA" id="ARBA00005771"/>
    </source>
</evidence>
<keyword evidence="6" id="KW-1185">Reference proteome</keyword>
<comment type="caution">
    <text evidence="5">The sequence shown here is derived from an EMBL/GenBank/DDBJ whole genome shotgun (WGS) entry which is preliminary data.</text>
</comment>
<dbReference type="Proteomes" id="UP000652761">
    <property type="component" value="Unassembled WGS sequence"/>
</dbReference>
<accession>A0A843WGX5</accession>
<dbReference type="PANTHER" id="PTHR11783">
    <property type="entry name" value="SULFOTRANSFERASE SULT"/>
    <property type="match status" value="1"/>
</dbReference>
<name>A0A843WGX5_COLES</name>
<reference evidence="5" key="1">
    <citation type="submission" date="2017-07" db="EMBL/GenBank/DDBJ databases">
        <title>Taro Niue Genome Assembly and Annotation.</title>
        <authorList>
            <person name="Atibalentja N."/>
            <person name="Keating K."/>
            <person name="Fields C.J."/>
        </authorList>
    </citation>
    <scope>NUCLEOTIDE SEQUENCE</scope>
    <source>
        <strain evidence="5">Niue_2</strain>
        <tissue evidence="5">Leaf</tissue>
    </source>
</reference>
<dbReference type="AlphaFoldDB" id="A0A843WGX5"/>
<proteinExistence type="inferred from homology"/>
<comment type="similarity">
    <text evidence="1">Belongs to the sulfotransferase 1 family.</text>
</comment>
<feature type="domain" description="Sulfotransferase" evidence="4">
    <location>
        <begin position="96"/>
        <end position="360"/>
    </location>
</feature>
<evidence type="ECO:0000259" key="4">
    <source>
        <dbReference type="Pfam" id="PF00685"/>
    </source>
</evidence>
<evidence type="ECO:0000313" key="6">
    <source>
        <dbReference type="Proteomes" id="UP000652761"/>
    </source>
</evidence>
<dbReference type="OrthoDB" id="205623at2759"/>
<evidence type="ECO:0000256" key="2">
    <source>
        <dbReference type="ARBA" id="ARBA00022679"/>
    </source>
</evidence>
<keyword evidence="2" id="KW-0808">Transferase</keyword>
<dbReference type="SUPFAM" id="SSF52540">
    <property type="entry name" value="P-loop containing nucleoside triphosphate hydrolases"/>
    <property type="match status" value="2"/>
</dbReference>
<dbReference type="Pfam" id="PF00685">
    <property type="entry name" value="Sulfotransfer_1"/>
    <property type="match status" value="2"/>
</dbReference>
<gene>
    <name evidence="5" type="ORF">Taro_042457</name>
</gene>
<feature type="domain" description="Sulfotransferase" evidence="4">
    <location>
        <begin position="393"/>
        <end position="657"/>
    </location>
</feature>
<feature type="non-terminal residue" evidence="5">
    <location>
        <position position="661"/>
    </location>
</feature>
<protein>
    <recommendedName>
        <fullName evidence="4">Sulfotransferase domain-containing protein</fullName>
    </recommendedName>
</protein>
<dbReference type="GO" id="GO:0008146">
    <property type="term" value="F:sulfotransferase activity"/>
    <property type="evidence" value="ECO:0007669"/>
    <property type="project" value="InterPro"/>
</dbReference>